<reference evidence="1 2" key="1">
    <citation type="journal article" date="2017" name="G3 (Bethesda)">
        <title>The Physical Genome Mapping of Anopheles albimanus Corrected Scaffold Misassemblies and Identified Interarm Rearrangements in Genus Anopheles.</title>
        <authorList>
            <person name="Artemov G.N."/>
            <person name="Peery A.N."/>
            <person name="Jiang X."/>
            <person name="Tu Z."/>
            <person name="Stegniy V.N."/>
            <person name="Sharakhova M.V."/>
            <person name="Sharakhov I.V."/>
        </authorList>
    </citation>
    <scope>NUCLEOTIDE SEQUENCE [LARGE SCALE GENOMIC DNA]</scope>
    <source>
        <strain evidence="1 2">ALBI9_A</strain>
    </source>
</reference>
<name>A0A182FY87_ANOAL</name>
<reference evidence="1" key="2">
    <citation type="submission" date="2022-08" db="UniProtKB">
        <authorList>
            <consortium name="EnsemblMetazoa"/>
        </authorList>
    </citation>
    <scope>IDENTIFICATION</scope>
    <source>
        <strain evidence="1">STECLA/ALBI9_A</strain>
    </source>
</reference>
<dbReference type="AlphaFoldDB" id="A0A182FY87"/>
<sequence>MASKPQCSKQPDEQRHSQADTPMDTDTGNEQAGAAGRDTYINEPTLQLM</sequence>
<protein>
    <submittedName>
        <fullName evidence="1">Uncharacterized protein</fullName>
    </submittedName>
</protein>
<dbReference type="EnsemblMetazoa" id="AALB014585-RA">
    <property type="protein sequence ID" value="AALB014585-PA"/>
    <property type="gene ID" value="AALB014585"/>
</dbReference>
<organism evidence="1 2">
    <name type="scientific">Anopheles albimanus</name>
    <name type="common">New world malaria mosquito</name>
    <dbReference type="NCBI Taxonomy" id="7167"/>
    <lineage>
        <taxon>Eukaryota</taxon>
        <taxon>Metazoa</taxon>
        <taxon>Ecdysozoa</taxon>
        <taxon>Arthropoda</taxon>
        <taxon>Hexapoda</taxon>
        <taxon>Insecta</taxon>
        <taxon>Pterygota</taxon>
        <taxon>Neoptera</taxon>
        <taxon>Endopterygota</taxon>
        <taxon>Diptera</taxon>
        <taxon>Nematocera</taxon>
        <taxon>Culicoidea</taxon>
        <taxon>Culicidae</taxon>
        <taxon>Anophelinae</taxon>
        <taxon>Anopheles</taxon>
    </lineage>
</organism>
<evidence type="ECO:0000313" key="1">
    <source>
        <dbReference type="EnsemblMetazoa" id="AALB014585-PA"/>
    </source>
</evidence>
<evidence type="ECO:0000313" key="2">
    <source>
        <dbReference type="Proteomes" id="UP000069272"/>
    </source>
</evidence>
<proteinExistence type="predicted"/>
<accession>A0A182FY87</accession>
<dbReference type="Proteomes" id="UP000069272">
    <property type="component" value="Chromosome X"/>
</dbReference>
<keyword evidence="2" id="KW-1185">Reference proteome</keyword>
<dbReference type="VEuPathDB" id="VectorBase:AALB014585"/>